<dbReference type="Proteomes" id="UP000483035">
    <property type="component" value="Unassembled WGS sequence"/>
</dbReference>
<proteinExistence type="predicted"/>
<organism evidence="1 2">
    <name type="scientific">Rhizobium lusitanum</name>
    <dbReference type="NCBI Taxonomy" id="293958"/>
    <lineage>
        <taxon>Bacteria</taxon>
        <taxon>Pseudomonadati</taxon>
        <taxon>Pseudomonadota</taxon>
        <taxon>Alphaproteobacteria</taxon>
        <taxon>Hyphomicrobiales</taxon>
        <taxon>Rhizobiaceae</taxon>
        <taxon>Rhizobium/Agrobacterium group</taxon>
        <taxon>Rhizobium</taxon>
    </lineage>
</organism>
<sequence length="98" mass="11115">MYGAPSRPYQGLPEVDCPFHDRPAIVKHYGRLGIHRKKIDIPTVLAGQKLGLKEIDDTIWLVSFMSYDLGYTDLEQRTLQAIDLCLRDNLSPMSPGRT</sequence>
<dbReference type="AlphaFoldDB" id="A0A6L9UL01"/>
<evidence type="ECO:0000313" key="1">
    <source>
        <dbReference type="EMBL" id="NEI75012.1"/>
    </source>
</evidence>
<name>A0A6L9UL01_9HYPH</name>
<comment type="caution">
    <text evidence="1">The sequence shown here is derived from an EMBL/GenBank/DDBJ whole genome shotgun (WGS) entry which is preliminary data.</text>
</comment>
<reference evidence="1 2" key="1">
    <citation type="submission" date="2019-12" db="EMBL/GenBank/DDBJ databases">
        <title>Rhizobium genotypes associated with high levels of biological nitrogen fixation by grain legumes in a temperate-maritime cropping system.</title>
        <authorList>
            <person name="Maluk M."/>
            <person name="Francesc Ferrando Molina F."/>
            <person name="Lopez Del Egido L."/>
            <person name="Lafos M."/>
            <person name="Langarica-Fuentes A."/>
            <person name="Gebre Yohannes G."/>
            <person name="Young M.W."/>
            <person name="Martin P."/>
            <person name="Gantlett R."/>
            <person name="Kenicer G."/>
            <person name="Hawes C."/>
            <person name="Begg G.S."/>
            <person name="Quilliam R.S."/>
            <person name="Squire G.R."/>
            <person name="Poole P.S."/>
            <person name="Young P.W."/>
            <person name="Iannetta P.M."/>
            <person name="James E.K."/>
        </authorList>
    </citation>
    <scope>NUCLEOTIDE SEQUENCE [LARGE SCALE GENOMIC DNA]</scope>
    <source>
        <strain evidence="1 2">JHI1118</strain>
    </source>
</reference>
<evidence type="ECO:0000313" key="2">
    <source>
        <dbReference type="Proteomes" id="UP000483035"/>
    </source>
</evidence>
<dbReference type="EMBL" id="WUEY01000053">
    <property type="protein sequence ID" value="NEI75012.1"/>
    <property type="molecule type" value="Genomic_DNA"/>
</dbReference>
<gene>
    <name evidence="1" type="ORF">GR212_36415</name>
</gene>
<protein>
    <submittedName>
        <fullName evidence="1">Transposase</fullName>
    </submittedName>
</protein>
<accession>A0A6L9UL01</accession>